<keyword evidence="9" id="KW-1185">Reference proteome</keyword>
<dbReference type="PANTHER" id="PTHR33885:SF3">
    <property type="entry name" value="PHAGE SHOCK PROTEIN C"/>
    <property type="match status" value="1"/>
</dbReference>
<dbReference type="NCBIfam" id="TIGR02978">
    <property type="entry name" value="phageshock_pspC"/>
    <property type="match status" value="1"/>
</dbReference>
<keyword evidence="5 6" id="KW-0472">Membrane</keyword>
<dbReference type="Pfam" id="PF04024">
    <property type="entry name" value="PspC"/>
    <property type="match status" value="1"/>
</dbReference>
<reference evidence="9" key="1">
    <citation type="submission" date="2016-06" db="EMBL/GenBank/DDBJ databases">
        <authorList>
            <person name="Rodrigo-Torres L."/>
            <person name="Arahal R.D."/>
            <person name="Lucena T."/>
        </authorList>
    </citation>
    <scope>NUCLEOTIDE SEQUENCE [LARGE SCALE GENOMIC DNA]</scope>
    <source>
        <strain evidence="9">CECT8203</strain>
    </source>
</reference>
<evidence type="ECO:0000313" key="9">
    <source>
        <dbReference type="Proteomes" id="UP000219336"/>
    </source>
</evidence>
<evidence type="ECO:0000256" key="3">
    <source>
        <dbReference type="ARBA" id="ARBA00022692"/>
    </source>
</evidence>
<dbReference type="InterPro" id="IPR052027">
    <property type="entry name" value="PspC"/>
</dbReference>
<keyword evidence="4 6" id="KW-1133">Transmembrane helix</keyword>
<dbReference type="OrthoDB" id="7359894at2"/>
<feature type="domain" description="Phage shock protein PspC N-terminal" evidence="7">
    <location>
        <begin position="4"/>
        <end position="62"/>
    </location>
</feature>
<comment type="subcellular location">
    <subcellularLocation>
        <location evidence="1">Cell membrane</location>
        <topology evidence="1">Single-pass membrane protein</topology>
    </subcellularLocation>
</comment>
<dbReference type="PANTHER" id="PTHR33885">
    <property type="entry name" value="PHAGE SHOCK PROTEIN C"/>
    <property type="match status" value="1"/>
</dbReference>
<dbReference type="AlphaFoldDB" id="A0A240EG97"/>
<organism evidence="8 9">
    <name type="scientific">Vibrio thalassae</name>
    <dbReference type="NCBI Taxonomy" id="1243014"/>
    <lineage>
        <taxon>Bacteria</taxon>
        <taxon>Pseudomonadati</taxon>
        <taxon>Pseudomonadota</taxon>
        <taxon>Gammaproteobacteria</taxon>
        <taxon>Vibrionales</taxon>
        <taxon>Vibrionaceae</taxon>
        <taxon>Vibrio</taxon>
    </lineage>
</organism>
<evidence type="ECO:0000256" key="2">
    <source>
        <dbReference type="ARBA" id="ARBA00022475"/>
    </source>
</evidence>
<dbReference type="RefSeq" id="WP_096992937.1">
    <property type="nucleotide sequence ID" value="NZ_JBHSII010000001.1"/>
</dbReference>
<proteinExistence type="predicted"/>
<evidence type="ECO:0000259" key="7">
    <source>
        <dbReference type="Pfam" id="PF04024"/>
    </source>
</evidence>
<evidence type="ECO:0000256" key="6">
    <source>
        <dbReference type="SAM" id="Phobius"/>
    </source>
</evidence>
<dbReference type="GO" id="GO:0005886">
    <property type="term" value="C:plasma membrane"/>
    <property type="evidence" value="ECO:0007669"/>
    <property type="project" value="UniProtKB-SubCell"/>
</dbReference>
<evidence type="ECO:0000313" key="8">
    <source>
        <dbReference type="EMBL" id="SNX47692.1"/>
    </source>
</evidence>
<evidence type="ECO:0000256" key="1">
    <source>
        <dbReference type="ARBA" id="ARBA00004162"/>
    </source>
</evidence>
<keyword evidence="2" id="KW-1003">Cell membrane</keyword>
<evidence type="ECO:0000256" key="4">
    <source>
        <dbReference type="ARBA" id="ARBA00022989"/>
    </source>
</evidence>
<accession>A0A240EG97</accession>
<sequence>MTHRELYKDPVNGKLTGVCAGLANYFGVEVWLIRILVISAALLGGSFLVLLAYVAMSLMLEKQPDNFDEAMKTKKEHSLKSKPWQQGQNAKDLLTTLERDFDAMEHKVRNMEAYVTSEAYKVNREFSKL</sequence>
<protein>
    <submittedName>
        <fullName evidence="8">Phage shock protein C</fullName>
    </submittedName>
</protein>
<feature type="transmembrane region" description="Helical" evidence="6">
    <location>
        <begin position="31"/>
        <end position="54"/>
    </location>
</feature>
<dbReference type="Proteomes" id="UP000219336">
    <property type="component" value="Unassembled WGS sequence"/>
</dbReference>
<dbReference type="InterPro" id="IPR014320">
    <property type="entry name" value="Phageshock_PspC"/>
</dbReference>
<dbReference type="InterPro" id="IPR007168">
    <property type="entry name" value="Phageshock_PspC_N"/>
</dbReference>
<dbReference type="EMBL" id="OANU01000011">
    <property type="protein sequence ID" value="SNX47692.1"/>
    <property type="molecule type" value="Genomic_DNA"/>
</dbReference>
<evidence type="ECO:0000256" key="5">
    <source>
        <dbReference type="ARBA" id="ARBA00023136"/>
    </source>
</evidence>
<name>A0A240EG97_9VIBR</name>
<keyword evidence="3 6" id="KW-0812">Transmembrane</keyword>
<gene>
    <name evidence="8" type="primary">pspC</name>
    <name evidence="8" type="ORF">VTH8203_01307</name>
</gene>